<dbReference type="InterPro" id="IPR022254">
    <property type="entry name" value="DUF3775"/>
</dbReference>
<organism evidence="2 3">
    <name type="scientific">Maricaulis virginensis</name>
    <dbReference type="NCBI Taxonomy" id="144022"/>
    <lineage>
        <taxon>Bacteria</taxon>
        <taxon>Pseudomonadati</taxon>
        <taxon>Pseudomonadota</taxon>
        <taxon>Alphaproteobacteria</taxon>
        <taxon>Maricaulales</taxon>
        <taxon>Maricaulaceae</taxon>
        <taxon>Maricaulis</taxon>
    </lineage>
</organism>
<evidence type="ECO:0000313" key="2">
    <source>
        <dbReference type="EMBL" id="GLK53817.1"/>
    </source>
</evidence>
<dbReference type="EMBL" id="BSFE01000014">
    <property type="protein sequence ID" value="GLK53817.1"/>
    <property type="molecule type" value="Genomic_DNA"/>
</dbReference>
<keyword evidence="3" id="KW-1185">Reference proteome</keyword>
<dbReference type="Pfam" id="PF12616">
    <property type="entry name" value="DUF3775"/>
    <property type="match status" value="1"/>
</dbReference>
<accession>A0A9W6MQ38</accession>
<dbReference type="RefSeq" id="WP_271188156.1">
    <property type="nucleotide sequence ID" value="NZ_BSFE01000014.1"/>
</dbReference>
<reference evidence="2" key="2">
    <citation type="submission" date="2023-01" db="EMBL/GenBank/DDBJ databases">
        <authorList>
            <person name="Sun Q."/>
            <person name="Evtushenko L."/>
        </authorList>
    </citation>
    <scope>NUCLEOTIDE SEQUENCE</scope>
    <source>
        <strain evidence="2">VKM B-1513</strain>
    </source>
</reference>
<evidence type="ECO:0000256" key="1">
    <source>
        <dbReference type="SAM" id="MobiDB-lite"/>
    </source>
</evidence>
<dbReference type="AlphaFoldDB" id="A0A9W6MQ38"/>
<evidence type="ECO:0008006" key="4">
    <source>
        <dbReference type="Google" id="ProtNLM"/>
    </source>
</evidence>
<name>A0A9W6MQ38_9PROT</name>
<feature type="compositionally biased region" description="Basic and acidic residues" evidence="1">
    <location>
        <begin position="23"/>
        <end position="32"/>
    </location>
</feature>
<dbReference type="Proteomes" id="UP001143486">
    <property type="component" value="Unassembled WGS sequence"/>
</dbReference>
<reference evidence="2" key="1">
    <citation type="journal article" date="2014" name="Int. J. Syst. Evol. Microbiol.">
        <title>Complete genome sequence of Corynebacterium casei LMG S-19264T (=DSM 44701T), isolated from a smear-ripened cheese.</title>
        <authorList>
            <consortium name="US DOE Joint Genome Institute (JGI-PGF)"/>
            <person name="Walter F."/>
            <person name="Albersmeier A."/>
            <person name="Kalinowski J."/>
            <person name="Ruckert C."/>
        </authorList>
    </citation>
    <scope>NUCLEOTIDE SEQUENCE</scope>
    <source>
        <strain evidence="2">VKM B-1513</strain>
    </source>
</reference>
<proteinExistence type="predicted"/>
<feature type="region of interest" description="Disordered" evidence="1">
    <location>
        <begin position="23"/>
        <end position="50"/>
    </location>
</feature>
<protein>
    <recommendedName>
        <fullName evidence="4">DUF3775 domain-containing protein</fullName>
    </recommendedName>
</protein>
<sequence length="130" mass="14503">MNIAEEMVRKLVLQARAYDSKEMIEDYERDPDSGETDAVETLQTGDNDPIRSELEDWIDSLDEEAQAELVALYWIGRGDYDGADFPDAVREARARRTGSTAEYLLGAPLLGDQLEIGLDAVIEADVYDDA</sequence>
<gene>
    <name evidence="2" type="ORF">GCM10017621_33250</name>
</gene>
<evidence type="ECO:0000313" key="3">
    <source>
        <dbReference type="Proteomes" id="UP001143486"/>
    </source>
</evidence>
<comment type="caution">
    <text evidence="2">The sequence shown here is derived from an EMBL/GenBank/DDBJ whole genome shotgun (WGS) entry which is preliminary data.</text>
</comment>